<evidence type="ECO:0000313" key="1">
    <source>
        <dbReference type="EMBL" id="JAH20775.1"/>
    </source>
</evidence>
<protein>
    <submittedName>
        <fullName evidence="1">Uncharacterized protein</fullName>
    </submittedName>
</protein>
<organism evidence="1">
    <name type="scientific">Anguilla anguilla</name>
    <name type="common">European freshwater eel</name>
    <name type="synonym">Muraena anguilla</name>
    <dbReference type="NCBI Taxonomy" id="7936"/>
    <lineage>
        <taxon>Eukaryota</taxon>
        <taxon>Metazoa</taxon>
        <taxon>Chordata</taxon>
        <taxon>Craniata</taxon>
        <taxon>Vertebrata</taxon>
        <taxon>Euteleostomi</taxon>
        <taxon>Actinopterygii</taxon>
        <taxon>Neopterygii</taxon>
        <taxon>Teleostei</taxon>
        <taxon>Anguilliformes</taxon>
        <taxon>Anguillidae</taxon>
        <taxon>Anguilla</taxon>
    </lineage>
</organism>
<sequence length="71" mass="7782">MGKPKKKSNLSRAELMMMTIADVIKQLVEAHEEGKDVNLNKSVFLTALQSLNIKKKNSGSGQILAVLTLDN</sequence>
<dbReference type="AlphaFoldDB" id="A0A0E9QX34"/>
<reference evidence="1" key="2">
    <citation type="journal article" date="2015" name="Fish Shellfish Immunol.">
        <title>Early steps in the European eel (Anguilla anguilla)-Vibrio vulnificus interaction in the gills: Role of the RtxA13 toxin.</title>
        <authorList>
            <person name="Callol A."/>
            <person name="Pajuelo D."/>
            <person name="Ebbesson L."/>
            <person name="Teles M."/>
            <person name="MacKenzie S."/>
            <person name="Amaro C."/>
        </authorList>
    </citation>
    <scope>NUCLEOTIDE SEQUENCE</scope>
</reference>
<proteinExistence type="predicted"/>
<reference evidence="1" key="1">
    <citation type="submission" date="2014-11" db="EMBL/GenBank/DDBJ databases">
        <authorList>
            <person name="Amaro Gonzalez C."/>
        </authorList>
    </citation>
    <scope>NUCLEOTIDE SEQUENCE</scope>
</reference>
<name>A0A0E9QX34_ANGAN</name>
<accession>A0A0E9QX34</accession>
<dbReference type="EMBL" id="GBXM01087802">
    <property type="protein sequence ID" value="JAH20775.1"/>
    <property type="molecule type" value="Transcribed_RNA"/>
</dbReference>